<dbReference type="InterPro" id="IPR023753">
    <property type="entry name" value="FAD/NAD-binding_dom"/>
</dbReference>
<gene>
    <name evidence="5" type="ORF">G443_000722</name>
</gene>
<organism evidence="5 6">
    <name type="scientific">Actinoalloteichus caeruleus DSM 43889</name>
    <dbReference type="NCBI Taxonomy" id="1120930"/>
    <lineage>
        <taxon>Bacteria</taxon>
        <taxon>Bacillati</taxon>
        <taxon>Actinomycetota</taxon>
        <taxon>Actinomycetes</taxon>
        <taxon>Pseudonocardiales</taxon>
        <taxon>Pseudonocardiaceae</taxon>
        <taxon>Actinoalloteichus</taxon>
        <taxon>Actinoalloteichus cyanogriseus</taxon>
    </lineage>
</organism>
<protein>
    <submittedName>
        <fullName evidence="5">Thioredoxin reductase</fullName>
    </submittedName>
</protein>
<comment type="catalytic activity">
    <reaction evidence="3">
        <text>[thioredoxin]-dithiol + NADP(+) = [thioredoxin]-disulfide + NADPH + H(+)</text>
        <dbReference type="Rhea" id="RHEA:20345"/>
        <dbReference type="Rhea" id="RHEA-COMP:10698"/>
        <dbReference type="Rhea" id="RHEA-COMP:10700"/>
        <dbReference type="ChEBI" id="CHEBI:15378"/>
        <dbReference type="ChEBI" id="CHEBI:29950"/>
        <dbReference type="ChEBI" id="CHEBI:50058"/>
        <dbReference type="ChEBI" id="CHEBI:57783"/>
        <dbReference type="ChEBI" id="CHEBI:58349"/>
        <dbReference type="EC" id="1.8.1.9"/>
    </reaction>
</comment>
<dbReference type="PRINTS" id="PR00469">
    <property type="entry name" value="PNDRDTASEII"/>
</dbReference>
<comment type="caution">
    <text evidence="5">The sequence shown here is derived from an EMBL/GenBank/DDBJ whole genome shotgun (WGS) entry which is preliminary data.</text>
</comment>
<dbReference type="RefSeq" id="WP_026418042.1">
    <property type="nucleotide sequence ID" value="NZ_AUBJ02000001.1"/>
</dbReference>
<dbReference type="Proteomes" id="UP000791080">
    <property type="component" value="Unassembled WGS sequence"/>
</dbReference>
<dbReference type="InterPro" id="IPR050097">
    <property type="entry name" value="Ferredoxin-NADP_redctase_2"/>
</dbReference>
<evidence type="ECO:0000256" key="1">
    <source>
        <dbReference type="ARBA" id="ARBA00022630"/>
    </source>
</evidence>
<evidence type="ECO:0000313" key="6">
    <source>
        <dbReference type="Proteomes" id="UP000791080"/>
    </source>
</evidence>
<dbReference type="SUPFAM" id="SSF51905">
    <property type="entry name" value="FAD/NAD(P)-binding domain"/>
    <property type="match status" value="1"/>
</dbReference>
<dbReference type="PANTHER" id="PTHR48105">
    <property type="entry name" value="THIOREDOXIN REDUCTASE 1-RELATED-RELATED"/>
    <property type="match status" value="1"/>
</dbReference>
<dbReference type="PRINTS" id="PR00368">
    <property type="entry name" value="FADPNR"/>
</dbReference>
<keyword evidence="2" id="KW-0560">Oxidoreductase</keyword>
<reference evidence="5 6" key="2">
    <citation type="submission" date="2022-06" db="EMBL/GenBank/DDBJ databases">
        <title>Genomic Encyclopedia of Type Strains, Phase I: the one thousand microbial genomes (KMG-I) project.</title>
        <authorList>
            <person name="Kyrpides N."/>
        </authorList>
    </citation>
    <scope>NUCLEOTIDE SEQUENCE [LARGE SCALE GENOMIC DNA]</scope>
    <source>
        <strain evidence="5 6">DSM 43889</strain>
    </source>
</reference>
<sequence>MTERENGAPQEDRRAGPRWDVVVIGGGPAGLSGALTLARARRSVLVIDDGRPRNAPAAHAHNYLTRDGAAPTELLDSGRAEVASYGGEFLTGTVVSATRGGGEFQLTTADGTVVDSRRLLVATGLVDELPPVPGLRERWGREVLHCPYCHGWEVRDQRIGVLATGPMAVHAALLWRQWSTDVTLFEHTWAGPTPEEAEQLAARGVTRVRGEVTGVRLEEDRLAGVTLGGGRQVDCQALVVSPRFAARAEVLSALGLTAADQEMRGHSIGAHVPADPTGATTVPGVWVAGNVTSLADQIVGAAASGVRAGALINTDLVTEDTAEAVRAYGGFTPRREQEVTDRVVGGARHGL</sequence>
<evidence type="ECO:0000256" key="3">
    <source>
        <dbReference type="ARBA" id="ARBA00048132"/>
    </source>
</evidence>
<keyword evidence="1" id="KW-0285">Flavoprotein</keyword>
<evidence type="ECO:0000256" key="2">
    <source>
        <dbReference type="ARBA" id="ARBA00023002"/>
    </source>
</evidence>
<proteinExistence type="predicted"/>
<feature type="domain" description="FAD/NAD(P)-binding" evidence="4">
    <location>
        <begin position="20"/>
        <end position="305"/>
    </location>
</feature>
<dbReference type="Pfam" id="PF07992">
    <property type="entry name" value="Pyr_redox_2"/>
    <property type="match status" value="1"/>
</dbReference>
<name>A0ABT1JD81_ACTCY</name>
<dbReference type="InterPro" id="IPR036188">
    <property type="entry name" value="FAD/NAD-bd_sf"/>
</dbReference>
<accession>A0ABT1JD81</accession>
<dbReference type="Gene3D" id="3.50.50.60">
    <property type="entry name" value="FAD/NAD(P)-binding domain"/>
    <property type="match status" value="2"/>
</dbReference>
<evidence type="ECO:0000259" key="4">
    <source>
        <dbReference type="Pfam" id="PF07992"/>
    </source>
</evidence>
<dbReference type="EMBL" id="AUBJ02000001">
    <property type="protein sequence ID" value="MCP2330452.1"/>
    <property type="molecule type" value="Genomic_DNA"/>
</dbReference>
<reference evidence="5 6" key="1">
    <citation type="submission" date="2013-07" db="EMBL/GenBank/DDBJ databases">
        <authorList>
            <consortium name="DOE Joint Genome Institute"/>
            <person name="Reeve W."/>
            <person name="Huntemann M."/>
            <person name="Han J."/>
            <person name="Chen A."/>
            <person name="Kyrpides N."/>
            <person name="Mavromatis K."/>
            <person name="Markowitz V."/>
            <person name="Palaniappan K."/>
            <person name="Ivanova N."/>
            <person name="Schaumberg A."/>
            <person name="Pati A."/>
            <person name="Liolios K."/>
            <person name="Nordberg H.P."/>
            <person name="Cantor M.N."/>
            <person name="Hua S.X."/>
            <person name="Woyke T."/>
        </authorList>
    </citation>
    <scope>NUCLEOTIDE SEQUENCE [LARGE SCALE GENOMIC DNA]</scope>
    <source>
        <strain evidence="5 6">DSM 43889</strain>
    </source>
</reference>
<keyword evidence="6" id="KW-1185">Reference proteome</keyword>
<evidence type="ECO:0000313" key="5">
    <source>
        <dbReference type="EMBL" id="MCP2330452.1"/>
    </source>
</evidence>